<proteinExistence type="predicted"/>
<dbReference type="Proteomes" id="UP000287651">
    <property type="component" value="Unassembled WGS sequence"/>
</dbReference>
<sequence length="89" mass="10201">MMAHYRLVPSTASRPEEITTRQRDRGRDPEKVAEREARPASTTFLLILLRLRLRSLFGFVSLVKKALKGWGTYAVCVSFYCSVKLPPYP</sequence>
<protein>
    <submittedName>
        <fullName evidence="2">Uncharacterized protein</fullName>
    </submittedName>
</protein>
<gene>
    <name evidence="2" type="ORF">B296_00006716</name>
</gene>
<evidence type="ECO:0000313" key="3">
    <source>
        <dbReference type="Proteomes" id="UP000287651"/>
    </source>
</evidence>
<comment type="caution">
    <text evidence="2">The sequence shown here is derived from an EMBL/GenBank/DDBJ whole genome shotgun (WGS) entry which is preliminary data.</text>
</comment>
<evidence type="ECO:0000313" key="2">
    <source>
        <dbReference type="EMBL" id="RRT80121.1"/>
    </source>
</evidence>
<reference evidence="2 3" key="1">
    <citation type="journal article" date="2014" name="Agronomy (Basel)">
        <title>A Draft Genome Sequence for Ensete ventricosum, the Drought-Tolerant Tree Against Hunger.</title>
        <authorList>
            <person name="Harrison J."/>
            <person name="Moore K.A."/>
            <person name="Paszkiewicz K."/>
            <person name="Jones T."/>
            <person name="Grant M."/>
            <person name="Ambacheew D."/>
            <person name="Muzemil S."/>
            <person name="Studholme D.J."/>
        </authorList>
    </citation>
    <scope>NUCLEOTIDE SEQUENCE [LARGE SCALE GENOMIC DNA]</scope>
</reference>
<feature type="region of interest" description="Disordered" evidence="1">
    <location>
        <begin position="1"/>
        <end position="37"/>
    </location>
</feature>
<evidence type="ECO:0000256" key="1">
    <source>
        <dbReference type="SAM" id="MobiDB-lite"/>
    </source>
</evidence>
<name>A0A427AV78_ENSVE</name>
<feature type="compositionally biased region" description="Basic and acidic residues" evidence="1">
    <location>
        <begin position="14"/>
        <end position="37"/>
    </location>
</feature>
<accession>A0A427AV78</accession>
<dbReference type="AlphaFoldDB" id="A0A427AV78"/>
<organism evidence="2 3">
    <name type="scientific">Ensete ventricosum</name>
    <name type="common">Abyssinian banana</name>
    <name type="synonym">Musa ensete</name>
    <dbReference type="NCBI Taxonomy" id="4639"/>
    <lineage>
        <taxon>Eukaryota</taxon>
        <taxon>Viridiplantae</taxon>
        <taxon>Streptophyta</taxon>
        <taxon>Embryophyta</taxon>
        <taxon>Tracheophyta</taxon>
        <taxon>Spermatophyta</taxon>
        <taxon>Magnoliopsida</taxon>
        <taxon>Liliopsida</taxon>
        <taxon>Zingiberales</taxon>
        <taxon>Musaceae</taxon>
        <taxon>Ensete</taxon>
    </lineage>
</organism>
<dbReference type="EMBL" id="AMZH03001228">
    <property type="protein sequence ID" value="RRT80121.1"/>
    <property type="molecule type" value="Genomic_DNA"/>
</dbReference>